<organism evidence="1 2">
    <name type="scientific">Striga asiatica</name>
    <name type="common">Asiatic witchweed</name>
    <name type="synonym">Buchnera asiatica</name>
    <dbReference type="NCBI Taxonomy" id="4170"/>
    <lineage>
        <taxon>Eukaryota</taxon>
        <taxon>Viridiplantae</taxon>
        <taxon>Streptophyta</taxon>
        <taxon>Embryophyta</taxon>
        <taxon>Tracheophyta</taxon>
        <taxon>Spermatophyta</taxon>
        <taxon>Magnoliopsida</taxon>
        <taxon>eudicotyledons</taxon>
        <taxon>Gunneridae</taxon>
        <taxon>Pentapetalae</taxon>
        <taxon>asterids</taxon>
        <taxon>lamiids</taxon>
        <taxon>Lamiales</taxon>
        <taxon>Orobanchaceae</taxon>
        <taxon>Buchnereae</taxon>
        <taxon>Striga</taxon>
    </lineage>
</organism>
<accession>A0A5A7RH82</accession>
<keyword evidence="2" id="KW-1185">Reference proteome</keyword>
<reference evidence="2" key="1">
    <citation type="journal article" date="2019" name="Curr. Biol.">
        <title>Genome Sequence of Striga asiatica Provides Insight into the Evolution of Plant Parasitism.</title>
        <authorList>
            <person name="Yoshida S."/>
            <person name="Kim S."/>
            <person name="Wafula E.K."/>
            <person name="Tanskanen J."/>
            <person name="Kim Y.M."/>
            <person name="Honaas L."/>
            <person name="Yang Z."/>
            <person name="Spallek T."/>
            <person name="Conn C.E."/>
            <person name="Ichihashi Y."/>
            <person name="Cheong K."/>
            <person name="Cui S."/>
            <person name="Der J.P."/>
            <person name="Gundlach H."/>
            <person name="Jiao Y."/>
            <person name="Hori C."/>
            <person name="Ishida J.K."/>
            <person name="Kasahara H."/>
            <person name="Kiba T."/>
            <person name="Kim M.S."/>
            <person name="Koo N."/>
            <person name="Laohavisit A."/>
            <person name="Lee Y.H."/>
            <person name="Lumba S."/>
            <person name="McCourt P."/>
            <person name="Mortimer J.C."/>
            <person name="Mutuku J.M."/>
            <person name="Nomura T."/>
            <person name="Sasaki-Sekimoto Y."/>
            <person name="Seto Y."/>
            <person name="Wang Y."/>
            <person name="Wakatake T."/>
            <person name="Sakakibara H."/>
            <person name="Demura T."/>
            <person name="Yamaguchi S."/>
            <person name="Yoneyama K."/>
            <person name="Manabe R.I."/>
            <person name="Nelson D.C."/>
            <person name="Schulman A.H."/>
            <person name="Timko M.P."/>
            <person name="dePamphilis C.W."/>
            <person name="Choi D."/>
            <person name="Shirasu K."/>
        </authorList>
    </citation>
    <scope>NUCLEOTIDE SEQUENCE [LARGE SCALE GENOMIC DNA]</scope>
    <source>
        <strain evidence="2">cv. UVA1</strain>
    </source>
</reference>
<evidence type="ECO:0000313" key="2">
    <source>
        <dbReference type="Proteomes" id="UP000325081"/>
    </source>
</evidence>
<comment type="caution">
    <text evidence="1">The sequence shown here is derived from an EMBL/GenBank/DDBJ whole genome shotgun (WGS) entry which is preliminary data.</text>
</comment>
<gene>
    <name evidence="1" type="ORF">STAS_34297</name>
</gene>
<proteinExistence type="predicted"/>
<evidence type="ECO:0000313" key="1">
    <source>
        <dbReference type="EMBL" id="GER56562.1"/>
    </source>
</evidence>
<dbReference type="Proteomes" id="UP000325081">
    <property type="component" value="Unassembled WGS sequence"/>
</dbReference>
<feature type="non-terminal residue" evidence="1">
    <location>
        <position position="1"/>
    </location>
</feature>
<name>A0A5A7RH82_STRAF</name>
<dbReference type="EMBL" id="BKCP01012736">
    <property type="protein sequence ID" value="GER56562.1"/>
    <property type="molecule type" value="Genomic_DNA"/>
</dbReference>
<dbReference type="AlphaFoldDB" id="A0A5A7RH82"/>
<protein>
    <submittedName>
        <fullName evidence="1">Heat-inducible transcription repressor HrcA</fullName>
    </submittedName>
</protein>
<sequence>RAQRRCSTRGRGNRCSASCRWAALLRLQRGRPSVGHLSSASGDACIVCKETNNVDANDFYDGPPVFDEEALELEENLAEFVMALSYPLNGKPKGATVGKLIPGVETNLIAEDGYYVIFCRTDAVLPDLGIKRKDKQDALASY</sequence>
<dbReference type="OrthoDB" id="2962993at2759"/>